<evidence type="ECO:0000313" key="5">
    <source>
        <dbReference type="Proteomes" id="UP000006727"/>
    </source>
</evidence>
<dbReference type="EnsemblPlants" id="Pp3c17_9980V3.1">
    <property type="protein sequence ID" value="PAC:32907654.CDS.1"/>
    <property type="gene ID" value="Pp3c17_9980"/>
</dbReference>
<dbReference type="InterPro" id="IPR001245">
    <property type="entry name" value="Ser-Thr/Tyr_kinase_cat_dom"/>
</dbReference>
<organism evidence="3">
    <name type="scientific">Physcomitrium patens</name>
    <name type="common">Spreading-leaved earth moss</name>
    <name type="synonym">Physcomitrella patens</name>
    <dbReference type="NCBI Taxonomy" id="3218"/>
    <lineage>
        <taxon>Eukaryota</taxon>
        <taxon>Viridiplantae</taxon>
        <taxon>Streptophyta</taxon>
        <taxon>Embryophyta</taxon>
        <taxon>Bryophyta</taxon>
        <taxon>Bryophytina</taxon>
        <taxon>Bryopsida</taxon>
        <taxon>Funariidae</taxon>
        <taxon>Funariales</taxon>
        <taxon>Funariaceae</taxon>
        <taxon>Physcomitrium</taxon>
    </lineage>
</organism>
<dbReference type="GO" id="GO:0004674">
    <property type="term" value="F:protein serine/threonine kinase activity"/>
    <property type="evidence" value="ECO:0000318"/>
    <property type="project" value="GO_Central"/>
</dbReference>
<dbReference type="EMBL" id="ABEU02000017">
    <property type="protein sequence ID" value="PNR36025.1"/>
    <property type="molecule type" value="Genomic_DNA"/>
</dbReference>
<evidence type="ECO:0000256" key="1">
    <source>
        <dbReference type="SAM" id="MobiDB-lite"/>
    </source>
</evidence>
<reference evidence="3 5" key="2">
    <citation type="journal article" date="2018" name="Plant J.">
        <title>The Physcomitrella patens chromosome-scale assembly reveals moss genome structure and evolution.</title>
        <authorList>
            <person name="Lang D."/>
            <person name="Ullrich K.K."/>
            <person name="Murat F."/>
            <person name="Fuchs J."/>
            <person name="Jenkins J."/>
            <person name="Haas F.B."/>
            <person name="Piednoel M."/>
            <person name="Gundlach H."/>
            <person name="Van Bel M."/>
            <person name="Meyberg R."/>
            <person name="Vives C."/>
            <person name="Morata J."/>
            <person name="Symeonidi A."/>
            <person name="Hiss M."/>
            <person name="Muchero W."/>
            <person name="Kamisugi Y."/>
            <person name="Saleh O."/>
            <person name="Blanc G."/>
            <person name="Decker E.L."/>
            <person name="van Gessel N."/>
            <person name="Grimwood J."/>
            <person name="Hayes R.D."/>
            <person name="Graham S.W."/>
            <person name="Gunter L.E."/>
            <person name="McDaniel S.F."/>
            <person name="Hoernstein S.N.W."/>
            <person name="Larsson A."/>
            <person name="Li F.W."/>
            <person name="Perroud P.F."/>
            <person name="Phillips J."/>
            <person name="Ranjan P."/>
            <person name="Rokshar D.S."/>
            <person name="Rothfels C.J."/>
            <person name="Schneider L."/>
            <person name="Shu S."/>
            <person name="Stevenson D.W."/>
            <person name="Thummler F."/>
            <person name="Tillich M."/>
            <person name="Villarreal Aguilar J.C."/>
            <person name="Widiez T."/>
            <person name="Wong G.K."/>
            <person name="Wymore A."/>
            <person name="Zhang Y."/>
            <person name="Zimmer A.D."/>
            <person name="Quatrano R.S."/>
            <person name="Mayer K.F.X."/>
            <person name="Goodstein D."/>
            <person name="Casacuberta J.M."/>
            <person name="Vandepoele K."/>
            <person name="Reski R."/>
            <person name="Cuming A.C."/>
            <person name="Tuskan G.A."/>
            <person name="Maumus F."/>
            <person name="Salse J."/>
            <person name="Schmutz J."/>
            <person name="Rensing S.A."/>
        </authorList>
    </citation>
    <scope>NUCLEOTIDE SEQUENCE [LARGE SCALE GENOMIC DNA]</scope>
    <source>
        <strain evidence="4 5">cv. Gransden 2004</strain>
    </source>
</reference>
<dbReference type="InterPro" id="IPR008271">
    <property type="entry name" value="Ser/Thr_kinase_AS"/>
</dbReference>
<evidence type="ECO:0000313" key="3">
    <source>
        <dbReference type="EMBL" id="PNR36025.1"/>
    </source>
</evidence>
<dbReference type="InterPro" id="IPR011009">
    <property type="entry name" value="Kinase-like_dom_sf"/>
</dbReference>
<accession>A0A2K1J3C2</accession>
<feature type="compositionally biased region" description="Acidic residues" evidence="1">
    <location>
        <begin position="465"/>
        <end position="479"/>
    </location>
</feature>
<gene>
    <name evidence="4" type="primary">LOC112294271</name>
    <name evidence="3" type="ORF">PHYPA_021875</name>
</gene>
<dbReference type="PaxDb" id="3218-PP1S105_237V6.1"/>
<dbReference type="SUPFAM" id="SSF56112">
    <property type="entry name" value="Protein kinase-like (PK-like)"/>
    <property type="match status" value="1"/>
</dbReference>
<dbReference type="InterPro" id="IPR000719">
    <property type="entry name" value="Prot_kinase_dom"/>
</dbReference>
<proteinExistence type="predicted"/>
<reference evidence="3 5" key="1">
    <citation type="journal article" date="2008" name="Science">
        <title>The Physcomitrella genome reveals evolutionary insights into the conquest of land by plants.</title>
        <authorList>
            <person name="Rensing S."/>
            <person name="Lang D."/>
            <person name="Zimmer A."/>
            <person name="Terry A."/>
            <person name="Salamov A."/>
            <person name="Shapiro H."/>
            <person name="Nishiyama T."/>
            <person name="Perroud P.-F."/>
            <person name="Lindquist E."/>
            <person name="Kamisugi Y."/>
            <person name="Tanahashi T."/>
            <person name="Sakakibara K."/>
            <person name="Fujita T."/>
            <person name="Oishi K."/>
            <person name="Shin-I T."/>
            <person name="Kuroki Y."/>
            <person name="Toyoda A."/>
            <person name="Suzuki Y."/>
            <person name="Hashimoto A."/>
            <person name="Yamaguchi K."/>
            <person name="Sugano A."/>
            <person name="Kohara Y."/>
            <person name="Fujiyama A."/>
            <person name="Anterola A."/>
            <person name="Aoki S."/>
            <person name="Ashton N."/>
            <person name="Barbazuk W.B."/>
            <person name="Barker E."/>
            <person name="Bennetzen J."/>
            <person name="Bezanilla M."/>
            <person name="Blankenship R."/>
            <person name="Cho S.H."/>
            <person name="Dutcher S."/>
            <person name="Estelle M."/>
            <person name="Fawcett J.A."/>
            <person name="Gundlach H."/>
            <person name="Hanada K."/>
            <person name="Heyl A."/>
            <person name="Hicks K.A."/>
            <person name="Hugh J."/>
            <person name="Lohr M."/>
            <person name="Mayer K."/>
            <person name="Melkozernov A."/>
            <person name="Murata T."/>
            <person name="Nelson D."/>
            <person name="Pils B."/>
            <person name="Prigge M."/>
            <person name="Reiss B."/>
            <person name="Renner T."/>
            <person name="Rombauts S."/>
            <person name="Rushton P."/>
            <person name="Sanderfoot A."/>
            <person name="Schween G."/>
            <person name="Shiu S.-H."/>
            <person name="Stueber K."/>
            <person name="Theodoulou F.L."/>
            <person name="Tu H."/>
            <person name="Van de Peer Y."/>
            <person name="Verrier P.J."/>
            <person name="Waters E."/>
            <person name="Wood A."/>
            <person name="Yang L."/>
            <person name="Cove D."/>
            <person name="Cuming A."/>
            <person name="Hasebe M."/>
            <person name="Lucas S."/>
            <person name="Mishler D.B."/>
            <person name="Reski R."/>
            <person name="Grigoriev I."/>
            <person name="Quatrano R.S."/>
            <person name="Boore J.L."/>
        </authorList>
    </citation>
    <scope>NUCLEOTIDE SEQUENCE [LARGE SCALE GENOMIC DNA]</scope>
    <source>
        <strain evidence="4 5">cv. Gransden 2004</strain>
    </source>
</reference>
<dbReference type="PANTHER" id="PTHR44329">
    <property type="entry name" value="SERINE/THREONINE-PROTEIN KINASE TNNI3K-RELATED"/>
    <property type="match status" value="1"/>
</dbReference>
<name>A0A2K1J3C2_PHYPA</name>
<dbReference type="Pfam" id="PF07714">
    <property type="entry name" value="PK_Tyr_Ser-Thr"/>
    <property type="match status" value="2"/>
</dbReference>
<dbReference type="OrthoDB" id="551059at2759"/>
<evidence type="ECO:0000259" key="2">
    <source>
        <dbReference type="PROSITE" id="PS50011"/>
    </source>
</evidence>
<feature type="region of interest" description="Disordered" evidence="1">
    <location>
        <begin position="461"/>
        <end position="485"/>
    </location>
</feature>
<protein>
    <recommendedName>
        <fullName evidence="2">Protein kinase domain-containing protein</fullName>
    </recommendedName>
</protein>
<dbReference type="Gramene" id="Pp3c17_9980V3.1">
    <property type="protein sequence ID" value="PAC:32907654.CDS.1"/>
    <property type="gene ID" value="Pp3c17_9980"/>
</dbReference>
<evidence type="ECO:0000313" key="4">
    <source>
        <dbReference type="EnsemblPlants" id="PAC:32907654.CDS.1"/>
    </source>
</evidence>
<sequence>MHGCSNITFLSNELGNLTSYLCDQSNIHKLDEAFDETIQPIVHKFDKAFDASIRPSVLKLDEAFHVNIQSIGHKLDEAFDATIQPSFHKFDEAFDVTVDQSNVHKLDEAFDATIQSSVYKLDEAFDATIQSSVYKLDEAFGVTIQSSVHELDESFDATIQSSIHELDEALDVTVDQSNVHELDEALDATVDQSNFHELDEAFDATIQSSGIDAKSSLSIWIIKEFAAVGDFTTANNDVVSNSNQAILFQLQSKDLPSKRPLGKGLAGYGYETTWKKKRFARKVFVGVPRIIFEREAVALIALDDHMNIVKTYGWTTDKRSCSLVLEYMDDDLFSLLHKRIEAKHDLVGLRADTQPCTSTTPEPFDLPQAIYIMLKIATGMKILHEQRIDHGDLKTKNILVSYANQRDPNFMTVKVADFGLVCSKRKSELIVSRQAHKLDMVKWKAPEYLKVQFKNFTSSCNQDEACSESDSSSESESEMEGSSNSPVINVRLPGVDVFAADVYSFALICSHILTGNDPYPNMNWKKLGVKILSGLRPNLPTTCQPWLRDLLQSCWAEPDRRPSFSEIHTKLEHFHGELL</sequence>
<dbReference type="Gene3D" id="3.30.200.20">
    <property type="entry name" value="Phosphorylase Kinase, domain 1"/>
    <property type="match status" value="1"/>
</dbReference>
<keyword evidence="5" id="KW-1185">Reference proteome</keyword>
<dbReference type="InterPro" id="IPR051681">
    <property type="entry name" value="Ser/Thr_Kinases-Pseudokinases"/>
</dbReference>
<dbReference type="PROSITE" id="PS50011">
    <property type="entry name" value="PROTEIN_KINASE_DOM"/>
    <property type="match status" value="1"/>
</dbReference>
<dbReference type="Proteomes" id="UP000006727">
    <property type="component" value="Chromosome 17"/>
</dbReference>
<dbReference type="Gene3D" id="1.10.510.10">
    <property type="entry name" value="Transferase(Phosphotransferase) domain 1"/>
    <property type="match status" value="1"/>
</dbReference>
<dbReference type="GO" id="GO:0007165">
    <property type="term" value="P:signal transduction"/>
    <property type="evidence" value="ECO:0000318"/>
    <property type="project" value="GO_Central"/>
</dbReference>
<dbReference type="AlphaFoldDB" id="A0A2K1J3C2"/>
<reference evidence="4" key="3">
    <citation type="submission" date="2020-12" db="UniProtKB">
        <authorList>
            <consortium name="EnsemblPlants"/>
        </authorList>
    </citation>
    <scope>IDENTIFICATION</scope>
</reference>
<dbReference type="PROSITE" id="PS00108">
    <property type="entry name" value="PROTEIN_KINASE_ST"/>
    <property type="match status" value="1"/>
</dbReference>
<dbReference type="SMART" id="SM00220">
    <property type="entry name" value="S_TKc"/>
    <property type="match status" value="1"/>
</dbReference>
<dbReference type="GO" id="GO:0005524">
    <property type="term" value="F:ATP binding"/>
    <property type="evidence" value="ECO:0007669"/>
    <property type="project" value="InterPro"/>
</dbReference>
<feature type="domain" description="Protein kinase" evidence="2">
    <location>
        <begin position="255"/>
        <end position="578"/>
    </location>
</feature>
<dbReference type="PANTHER" id="PTHR44329:SF260">
    <property type="entry name" value="PROTEIN KINASE DOMAIN-CONTAINING PROTEIN"/>
    <property type="match status" value="1"/>
</dbReference>